<dbReference type="Pfam" id="PF24896">
    <property type="entry name" value="Receiver_CRE1"/>
    <property type="match status" value="1"/>
</dbReference>
<dbReference type="Gramene" id="Zm00001eb224010_T001">
    <property type="protein sequence ID" value="Zm00001eb224010_P001"/>
    <property type="gene ID" value="Zm00001eb224010"/>
</dbReference>
<evidence type="ECO:0000256" key="1">
    <source>
        <dbReference type="ARBA" id="ARBA00000085"/>
    </source>
</evidence>
<dbReference type="InterPro" id="IPR036097">
    <property type="entry name" value="HisK_dim/P_sf"/>
</dbReference>
<dbReference type="AlphaFoldDB" id="A0A804PBG0"/>
<evidence type="ECO:0000256" key="2">
    <source>
        <dbReference type="ARBA" id="ARBA00002427"/>
    </source>
</evidence>
<dbReference type="GO" id="GO:0000155">
    <property type="term" value="F:phosphorelay sensor kinase activity"/>
    <property type="evidence" value="ECO:0007669"/>
    <property type="project" value="InterPro"/>
</dbReference>
<keyword evidence="9" id="KW-0472">Membrane</keyword>
<dbReference type="InParanoid" id="A0A804PBG0"/>
<reference evidence="12" key="3">
    <citation type="submission" date="2021-05" db="UniProtKB">
        <authorList>
            <consortium name="EnsemblPlants"/>
        </authorList>
    </citation>
    <scope>IDENTIFICATION</scope>
    <source>
        <strain evidence="12">cv. B73</strain>
    </source>
</reference>
<dbReference type="InterPro" id="IPR004358">
    <property type="entry name" value="Sig_transdc_His_kin-like_C"/>
</dbReference>
<dbReference type="CDD" id="cd16922">
    <property type="entry name" value="HATPase_EvgS-ArcB-TorS-like"/>
    <property type="match status" value="1"/>
</dbReference>
<comment type="subunit">
    <text evidence="3">Homodimer.</text>
</comment>
<dbReference type="PROSITE" id="PS50110">
    <property type="entry name" value="RESPONSE_REGULATORY"/>
    <property type="match status" value="1"/>
</dbReference>
<dbReference type="InterPro" id="IPR056839">
    <property type="entry name" value="Receiver_AHK4/CRE1_1st"/>
</dbReference>
<dbReference type="GO" id="GO:0009736">
    <property type="term" value="P:cytokinin-activated signaling pathway"/>
    <property type="evidence" value="ECO:0007669"/>
    <property type="project" value="UniProtKB-KW"/>
</dbReference>
<evidence type="ECO:0000256" key="5">
    <source>
        <dbReference type="ARBA" id="ARBA00022553"/>
    </source>
</evidence>
<dbReference type="PANTHER" id="PTHR43719">
    <property type="entry name" value="TWO-COMPONENT HISTIDINE KINASE"/>
    <property type="match status" value="1"/>
</dbReference>
<sequence>MYGSDFTPSGDLHISSIDFGDPTRKHEMHCRFKHEPSLPWSAIIISTAVAIIVLLVGHIIYATLNSLEKAEHDYRVMRELKGQAEAADIAKSQFLATVSHEIRTPMNGVLGMLQMLMDTELDTTQQDFVVTAQESGKVLINLINEVLDLAKIESGRIELEAVPFDVRDILDNVISLFYDKSQAKGIELAVLVSDQVPDVLIGDPWRFRQIITNLVGNSMKFTEQGHIFVQVHLVKELNRKGNNFCDVSAHNREILYDSDNSMLWNTLSGLEVADSWRSLENFTMFKNSNGETDTIRLAVRVEDTGIGITKDAQMRIFTPFMQADSSTSRTYGGTGIGLSITKRLVELMGGEIGFTSKSGVGSTFSFTAIFKENRGCPGDMKRYYSEPTPLDFQGMRALIIDGRSARAEVTMYHLRRLGIQCSLVATSESESASSALMKACTSSKNNPDMVLVDTEAWGKGSGFGDCIRKPLRLSTIVACLRKTLGVGVTRQQSRDQSLVLQSVLTGKQILVVDDNAVNRKVAAGSLKKYGSKVTCVDSGSDAIDMLKPPHTFDACFMDVQMPEMDGFEATRLIRSIEKKINDMIMMGEISANNYGNKAHWHVPILAMTADVIQATFEKCMQCGMDGYVSKPFEEQQLYFAVAHFLETDETE</sequence>
<dbReference type="InterPro" id="IPR003661">
    <property type="entry name" value="HisK_dim/P_dom"/>
</dbReference>
<dbReference type="SMART" id="SM00448">
    <property type="entry name" value="REC"/>
    <property type="match status" value="1"/>
</dbReference>
<feature type="domain" description="Response regulatory" evidence="11">
    <location>
        <begin position="508"/>
        <end position="645"/>
    </location>
</feature>
<protein>
    <recommendedName>
        <fullName evidence="4">histidine kinase</fullName>
        <ecNumber evidence="4">2.7.13.3</ecNumber>
    </recommendedName>
</protein>
<evidence type="ECO:0000256" key="3">
    <source>
        <dbReference type="ARBA" id="ARBA00011738"/>
    </source>
</evidence>
<reference evidence="13" key="1">
    <citation type="journal article" date="2009" name="Science">
        <title>The B73 maize genome: complexity, diversity, and dynamics.</title>
        <authorList>
            <person name="Schnable P.S."/>
            <person name="Ware D."/>
            <person name="Fulton R.S."/>
            <person name="Stein J.C."/>
            <person name="Wei F."/>
            <person name="Pasternak S."/>
            <person name="Liang C."/>
            <person name="Zhang J."/>
            <person name="Fulton L."/>
            <person name="Graves T.A."/>
            <person name="Minx P."/>
            <person name="Reily A.D."/>
            <person name="Courtney L."/>
            <person name="Kruchowski S.S."/>
            <person name="Tomlinson C."/>
            <person name="Strong C."/>
            <person name="Delehaunty K."/>
            <person name="Fronick C."/>
            <person name="Courtney B."/>
            <person name="Rock S.M."/>
            <person name="Belter E."/>
            <person name="Du F."/>
            <person name="Kim K."/>
            <person name="Abbott R.M."/>
            <person name="Cotton M."/>
            <person name="Levy A."/>
            <person name="Marchetto P."/>
            <person name="Ochoa K."/>
            <person name="Jackson S.M."/>
            <person name="Gillam B."/>
            <person name="Chen W."/>
            <person name="Yan L."/>
            <person name="Higginbotham J."/>
            <person name="Cardenas M."/>
            <person name="Waligorski J."/>
            <person name="Applebaum E."/>
            <person name="Phelps L."/>
            <person name="Falcone J."/>
            <person name="Kanchi K."/>
            <person name="Thane T."/>
            <person name="Scimone A."/>
            <person name="Thane N."/>
            <person name="Henke J."/>
            <person name="Wang T."/>
            <person name="Ruppert J."/>
            <person name="Shah N."/>
            <person name="Rotter K."/>
            <person name="Hodges J."/>
            <person name="Ingenthron E."/>
            <person name="Cordes M."/>
            <person name="Kohlberg S."/>
            <person name="Sgro J."/>
            <person name="Delgado B."/>
            <person name="Mead K."/>
            <person name="Chinwalla A."/>
            <person name="Leonard S."/>
            <person name="Crouse K."/>
            <person name="Collura K."/>
            <person name="Kudrna D."/>
            <person name="Currie J."/>
            <person name="He R."/>
            <person name="Angelova A."/>
            <person name="Rajasekar S."/>
            <person name="Mueller T."/>
            <person name="Lomeli R."/>
            <person name="Scara G."/>
            <person name="Ko A."/>
            <person name="Delaney K."/>
            <person name="Wissotski M."/>
            <person name="Lopez G."/>
            <person name="Campos D."/>
            <person name="Braidotti M."/>
            <person name="Ashley E."/>
            <person name="Golser W."/>
            <person name="Kim H."/>
            <person name="Lee S."/>
            <person name="Lin J."/>
            <person name="Dujmic Z."/>
            <person name="Kim W."/>
            <person name="Talag J."/>
            <person name="Zuccolo A."/>
            <person name="Fan C."/>
            <person name="Sebastian A."/>
            <person name="Kramer M."/>
            <person name="Spiegel L."/>
            <person name="Nascimento L."/>
            <person name="Zutavern T."/>
            <person name="Miller B."/>
            <person name="Ambroise C."/>
            <person name="Muller S."/>
            <person name="Spooner W."/>
            <person name="Narechania A."/>
            <person name="Ren L."/>
            <person name="Wei S."/>
            <person name="Kumari S."/>
            <person name="Faga B."/>
            <person name="Levy M.J."/>
            <person name="McMahan L."/>
            <person name="Van Buren P."/>
            <person name="Vaughn M.W."/>
            <person name="Ying K."/>
            <person name="Yeh C.-T."/>
            <person name="Emrich S.J."/>
            <person name="Jia Y."/>
            <person name="Kalyanaraman A."/>
            <person name="Hsia A.-P."/>
            <person name="Barbazuk W.B."/>
            <person name="Baucom R.S."/>
            <person name="Brutnell T.P."/>
            <person name="Carpita N.C."/>
            <person name="Chaparro C."/>
            <person name="Chia J.-M."/>
            <person name="Deragon J.-M."/>
            <person name="Estill J.C."/>
            <person name="Fu Y."/>
            <person name="Jeddeloh J.A."/>
            <person name="Han Y."/>
            <person name="Lee H."/>
            <person name="Li P."/>
            <person name="Lisch D.R."/>
            <person name="Liu S."/>
            <person name="Liu Z."/>
            <person name="Nagel D.H."/>
            <person name="McCann M.C."/>
            <person name="SanMiguel P."/>
            <person name="Myers A.M."/>
            <person name="Nettleton D."/>
            <person name="Nguyen J."/>
            <person name="Penning B.W."/>
            <person name="Ponnala L."/>
            <person name="Schneider K.L."/>
            <person name="Schwartz D.C."/>
            <person name="Sharma A."/>
            <person name="Soderlund C."/>
            <person name="Springer N.M."/>
            <person name="Sun Q."/>
            <person name="Wang H."/>
            <person name="Waterman M."/>
            <person name="Westerman R."/>
            <person name="Wolfgruber T.K."/>
            <person name="Yang L."/>
            <person name="Yu Y."/>
            <person name="Zhang L."/>
            <person name="Zhou S."/>
            <person name="Zhu Q."/>
            <person name="Bennetzen J.L."/>
            <person name="Dawe R.K."/>
            <person name="Jiang J."/>
            <person name="Jiang N."/>
            <person name="Presting G.G."/>
            <person name="Wessler S.R."/>
            <person name="Aluru S."/>
            <person name="Martienssen R.A."/>
            <person name="Clifton S.W."/>
            <person name="McCombie W.R."/>
            <person name="Wing R.A."/>
            <person name="Wilson R.K."/>
        </authorList>
    </citation>
    <scope>NUCLEOTIDE SEQUENCE [LARGE SCALE GENOMIC DNA]</scope>
    <source>
        <strain evidence="13">cv. B73</strain>
    </source>
</reference>
<evidence type="ECO:0000259" key="11">
    <source>
        <dbReference type="PROSITE" id="PS50110"/>
    </source>
</evidence>
<dbReference type="EnsemblPlants" id="Zm00001eb224010_T001">
    <property type="protein sequence ID" value="Zm00001eb224010_P001"/>
    <property type="gene ID" value="Zm00001eb224010"/>
</dbReference>
<comment type="catalytic activity">
    <reaction evidence="1">
        <text>ATP + protein L-histidine = ADP + protein N-phospho-L-histidine.</text>
        <dbReference type="EC" id="2.7.13.3"/>
    </reaction>
</comment>
<dbReference type="SUPFAM" id="SSF52172">
    <property type="entry name" value="CheY-like"/>
    <property type="match status" value="2"/>
</dbReference>
<keyword evidence="9" id="KW-1133">Transmembrane helix</keyword>
<evidence type="ECO:0000256" key="4">
    <source>
        <dbReference type="ARBA" id="ARBA00012438"/>
    </source>
</evidence>
<evidence type="ECO:0000259" key="10">
    <source>
        <dbReference type="PROSITE" id="PS50109"/>
    </source>
</evidence>
<dbReference type="Pfam" id="PF00512">
    <property type="entry name" value="HisKA"/>
    <property type="match status" value="1"/>
</dbReference>
<dbReference type="InterPro" id="IPR005467">
    <property type="entry name" value="His_kinase_dom"/>
</dbReference>
<reference evidence="12" key="2">
    <citation type="submission" date="2019-07" db="EMBL/GenBank/DDBJ databases">
        <authorList>
            <person name="Seetharam A."/>
            <person name="Woodhouse M."/>
            <person name="Cannon E."/>
        </authorList>
    </citation>
    <scope>NUCLEOTIDE SEQUENCE [LARGE SCALE GENOMIC DNA]</scope>
    <source>
        <strain evidence="12">cv. B73</strain>
    </source>
</reference>
<keyword evidence="6" id="KW-0932">Cytokinin signaling pathway</keyword>
<dbReference type="SUPFAM" id="SSF55874">
    <property type="entry name" value="ATPase domain of HSP90 chaperone/DNA topoisomerase II/histidine kinase"/>
    <property type="match status" value="1"/>
</dbReference>
<evidence type="ECO:0000313" key="12">
    <source>
        <dbReference type="EnsemblPlants" id="Zm00001eb224010_P001"/>
    </source>
</evidence>
<dbReference type="FunFam" id="3.40.50.2300:FF:000137">
    <property type="entry name" value="Histidine kinase 3"/>
    <property type="match status" value="1"/>
</dbReference>
<evidence type="ECO:0000256" key="7">
    <source>
        <dbReference type="ARBA" id="ARBA00023012"/>
    </source>
</evidence>
<dbReference type="CDD" id="cd17546">
    <property type="entry name" value="REC_hyHK_CKI1_RcsC-like"/>
    <property type="match status" value="1"/>
</dbReference>
<accession>A0A804PBG0</accession>
<evidence type="ECO:0000256" key="8">
    <source>
        <dbReference type="PROSITE-ProRule" id="PRU00169"/>
    </source>
</evidence>
<dbReference type="FunFam" id="1.10.287.130:FF:000015">
    <property type="entry name" value="Histidine kinase 4"/>
    <property type="match status" value="1"/>
</dbReference>
<keyword evidence="13" id="KW-1185">Reference proteome</keyword>
<evidence type="ECO:0000313" key="13">
    <source>
        <dbReference type="Proteomes" id="UP000007305"/>
    </source>
</evidence>
<comment type="function">
    <text evidence="2">Cytokinin receptor related to bacterial two-component regulators. Functions as a histidine kinase and transmits the stress signal to a downstream MAPK cascade.</text>
</comment>
<dbReference type="InterPro" id="IPR036890">
    <property type="entry name" value="HATPase_C_sf"/>
</dbReference>
<dbReference type="InterPro" id="IPR050956">
    <property type="entry name" value="2C_system_His_kinase"/>
</dbReference>
<dbReference type="SMART" id="SM00388">
    <property type="entry name" value="HisKA"/>
    <property type="match status" value="1"/>
</dbReference>
<feature type="domain" description="Histidine kinase" evidence="10">
    <location>
        <begin position="97"/>
        <end position="372"/>
    </location>
</feature>
<dbReference type="GO" id="GO:0005634">
    <property type="term" value="C:nucleus"/>
    <property type="evidence" value="ECO:0000318"/>
    <property type="project" value="GO_Central"/>
</dbReference>
<dbReference type="PANTHER" id="PTHR43719:SF35">
    <property type="entry name" value="HISTIDINE KINASE 2"/>
    <property type="match status" value="1"/>
</dbReference>
<name>A0A804PBG0_MAIZE</name>
<proteinExistence type="predicted"/>
<dbReference type="CDD" id="cd00082">
    <property type="entry name" value="HisKA"/>
    <property type="match status" value="1"/>
</dbReference>
<keyword evidence="7" id="KW-0902">Two-component regulatory system</keyword>
<dbReference type="InterPro" id="IPR011006">
    <property type="entry name" value="CheY-like_superfamily"/>
</dbReference>
<dbReference type="PRINTS" id="PR00344">
    <property type="entry name" value="BCTRLSENSOR"/>
</dbReference>
<feature type="modified residue" description="4-aspartylphosphate" evidence="8">
    <location>
        <position position="558"/>
    </location>
</feature>
<dbReference type="Gene3D" id="3.30.565.10">
    <property type="entry name" value="Histidine kinase-like ATPase, C-terminal domain"/>
    <property type="match status" value="1"/>
</dbReference>
<evidence type="ECO:0000256" key="9">
    <source>
        <dbReference type="SAM" id="Phobius"/>
    </source>
</evidence>
<dbReference type="EC" id="2.7.13.3" evidence="4"/>
<keyword evidence="9" id="KW-0812">Transmembrane</keyword>
<dbReference type="Proteomes" id="UP000007305">
    <property type="component" value="Chromosome 5"/>
</dbReference>
<dbReference type="Gene3D" id="1.10.287.130">
    <property type="match status" value="1"/>
</dbReference>
<dbReference type="InterPro" id="IPR001789">
    <property type="entry name" value="Sig_transdc_resp-reg_receiver"/>
</dbReference>
<dbReference type="SMART" id="SM00387">
    <property type="entry name" value="HATPase_c"/>
    <property type="match status" value="1"/>
</dbReference>
<feature type="transmembrane region" description="Helical" evidence="9">
    <location>
        <begin position="38"/>
        <end position="61"/>
    </location>
</feature>
<evidence type="ECO:0000256" key="6">
    <source>
        <dbReference type="ARBA" id="ARBA00022864"/>
    </source>
</evidence>
<dbReference type="Pfam" id="PF00072">
    <property type="entry name" value="Response_reg"/>
    <property type="match status" value="1"/>
</dbReference>
<keyword evidence="5 8" id="KW-0597">Phosphoprotein</keyword>
<dbReference type="Pfam" id="PF02518">
    <property type="entry name" value="HATPase_c"/>
    <property type="match status" value="1"/>
</dbReference>
<dbReference type="Gene3D" id="3.40.50.2300">
    <property type="match status" value="1"/>
</dbReference>
<dbReference type="SUPFAM" id="SSF47384">
    <property type="entry name" value="Homodimeric domain of signal transducing histidine kinase"/>
    <property type="match status" value="1"/>
</dbReference>
<dbReference type="InterPro" id="IPR003594">
    <property type="entry name" value="HATPase_dom"/>
</dbReference>
<dbReference type="PROSITE" id="PS50109">
    <property type="entry name" value="HIS_KIN"/>
    <property type="match status" value="1"/>
</dbReference>
<organism evidence="12 13">
    <name type="scientific">Zea mays</name>
    <name type="common">Maize</name>
    <dbReference type="NCBI Taxonomy" id="4577"/>
    <lineage>
        <taxon>Eukaryota</taxon>
        <taxon>Viridiplantae</taxon>
        <taxon>Streptophyta</taxon>
        <taxon>Embryophyta</taxon>
        <taxon>Tracheophyta</taxon>
        <taxon>Spermatophyta</taxon>
        <taxon>Magnoliopsida</taxon>
        <taxon>Liliopsida</taxon>
        <taxon>Poales</taxon>
        <taxon>Poaceae</taxon>
        <taxon>PACMAD clade</taxon>
        <taxon>Panicoideae</taxon>
        <taxon>Andropogonodae</taxon>
        <taxon>Andropogoneae</taxon>
        <taxon>Tripsacinae</taxon>
        <taxon>Zea</taxon>
    </lineage>
</organism>